<dbReference type="Proteomes" id="UP000240493">
    <property type="component" value="Unassembled WGS sequence"/>
</dbReference>
<dbReference type="EMBL" id="KZ679256">
    <property type="protein sequence ID" value="PTB46466.1"/>
    <property type="molecule type" value="Genomic_DNA"/>
</dbReference>
<keyword evidence="2" id="KW-1185">Reference proteome</keyword>
<sequence length="82" mass="8947">MWSVGISSSAQPRSSLILLLGHCIVRSRIRLEDTPVERPELASAILANDADEQRIICLVLGYSVDGPSLRQGQHTLNPTLPN</sequence>
<dbReference type="AlphaFoldDB" id="A0A2T3ZNT7"/>
<gene>
    <name evidence="1" type="ORF">M441DRAFT_63746</name>
</gene>
<reference evidence="1 2" key="1">
    <citation type="submission" date="2016-07" db="EMBL/GenBank/DDBJ databases">
        <title>Multiple horizontal gene transfer events from other fungi enriched the ability of initially mycotrophic Trichoderma (Ascomycota) to feed on dead plant biomass.</title>
        <authorList>
            <consortium name="DOE Joint Genome Institute"/>
            <person name="Aerts A."/>
            <person name="Atanasova L."/>
            <person name="Chenthamara K."/>
            <person name="Zhang J."/>
            <person name="Grujic M."/>
            <person name="Henrissat B."/>
            <person name="Kuo A."/>
            <person name="Salamov A."/>
            <person name="Lipzen A."/>
            <person name="Labutti K."/>
            <person name="Barry K."/>
            <person name="Miao Y."/>
            <person name="Rahimi M.J."/>
            <person name="Shen Q."/>
            <person name="Grigoriev I.V."/>
            <person name="Kubicek C.P."/>
            <person name="Druzhinina I.S."/>
        </authorList>
    </citation>
    <scope>NUCLEOTIDE SEQUENCE [LARGE SCALE GENOMIC DNA]</scope>
    <source>
        <strain evidence="1 2">CBS 433.97</strain>
    </source>
</reference>
<name>A0A2T3ZNT7_TRIA4</name>
<proteinExistence type="predicted"/>
<evidence type="ECO:0000313" key="2">
    <source>
        <dbReference type="Proteomes" id="UP000240493"/>
    </source>
</evidence>
<evidence type="ECO:0000313" key="1">
    <source>
        <dbReference type="EMBL" id="PTB46466.1"/>
    </source>
</evidence>
<accession>A0A2T3ZNT7</accession>
<protein>
    <submittedName>
        <fullName evidence="1">Uncharacterized protein</fullName>
    </submittedName>
</protein>
<organism evidence="1 2">
    <name type="scientific">Trichoderma asperellum (strain ATCC 204424 / CBS 433.97 / NBRC 101777)</name>
    <dbReference type="NCBI Taxonomy" id="1042311"/>
    <lineage>
        <taxon>Eukaryota</taxon>
        <taxon>Fungi</taxon>
        <taxon>Dikarya</taxon>
        <taxon>Ascomycota</taxon>
        <taxon>Pezizomycotina</taxon>
        <taxon>Sordariomycetes</taxon>
        <taxon>Hypocreomycetidae</taxon>
        <taxon>Hypocreales</taxon>
        <taxon>Hypocreaceae</taxon>
        <taxon>Trichoderma</taxon>
    </lineage>
</organism>